<dbReference type="GO" id="GO:0070920">
    <property type="term" value="P:regulation of regulatory ncRNA processing"/>
    <property type="evidence" value="ECO:0007669"/>
    <property type="project" value="TreeGrafter"/>
</dbReference>
<evidence type="ECO:0000313" key="6">
    <source>
        <dbReference type="Proteomes" id="UP001431783"/>
    </source>
</evidence>
<dbReference type="GO" id="GO:0005634">
    <property type="term" value="C:nucleus"/>
    <property type="evidence" value="ECO:0007669"/>
    <property type="project" value="TreeGrafter"/>
</dbReference>
<dbReference type="Gene3D" id="3.30.160.20">
    <property type="match status" value="2"/>
</dbReference>
<evidence type="ECO:0000256" key="2">
    <source>
        <dbReference type="PROSITE-ProRule" id="PRU00266"/>
    </source>
</evidence>
<feature type="compositionally biased region" description="Basic and acidic residues" evidence="3">
    <location>
        <begin position="204"/>
        <end position="223"/>
    </location>
</feature>
<evidence type="ECO:0000256" key="3">
    <source>
        <dbReference type="SAM" id="MobiDB-lite"/>
    </source>
</evidence>
<dbReference type="GO" id="GO:0035197">
    <property type="term" value="F:siRNA binding"/>
    <property type="evidence" value="ECO:0007669"/>
    <property type="project" value="TreeGrafter"/>
</dbReference>
<dbReference type="GO" id="GO:0030422">
    <property type="term" value="P:siRNA processing"/>
    <property type="evidence" value="ECO:0007669"/>
    <property type="project" value="TreeGrafter"/>
</dbReference>
<keyword evidence="1 2" id="KW-0694">RNA-binding</keyword>
<sequence length="525" mass="61106">MSYNTRRGNIAFNKNVSSSSVGQRRPIVTNNYVQQQNQLTPRGQQPLHPSAQQQLDKQQQMLVQKKQQFAQHQRQQQQKQQILQQNKHLANKQQLEHLAQQKREAEIKKQRDVEIQKQKELEQQKQKELQEQKQKELQEQKQKELELQKEKELELQRQIKLEQEEQIKLEKEKQIKLHQQKQKEQEDQKRQELEKKKQMELELQRNSELEQLKKDEIKQDHQLSSEMDISQDEKPEVMIVEDQELTPAVLNENEVSEKVAGNNSERKKWSVRRKLSKYEIQRRRNFRLGKLLQPKNAMIVLNEVVKNVTYTLDDSQNVENSLYRATALVDGIEHEGFATTKAAAKNIAAEKALKYLVKHKKLMQAPNPICSAPNPVCSTPNQAGTEPMDPTEKEEKDMPLAWQQFASFAVYKLLASWGEDPNSIKEDTKVNKKPSKKIPENAHLMHPLMLLNQMMPLVRFEELSRSANGHNFTYTFKCTVDGQTFVGNGTSKKIAKKQAAFEVCRTILGIEYPPEMYVAPVPTTA</sequence>
<dbReference type="GO" id="GO:0016442">
    <property type="term" value="C:RISC complex"/>
    <property type="evidence" value="ECO:0007669"/>
    <property type="project" value="TreeGrafter"/>
</dbReference>
<dbReference type="PANTHER" id="PTHR46205">
    <property type="entry name" value="LOQUACIOUS, ISOFORM B"/>
    <property type="match status" value="1"/>
</dbReference>
<feature type="domain" description="DRBM" evidence="4">
    <location>
        <begin position="443"/>
        <end position="509"/>
    </location>
</feature>
<accession>A0AAW1TVH3</accession>
<dbReference type="Pfam" id="PF00035">
    <property type="entry name" value="dsrm"/>
    <property type="match status" value="2"/>
</dbReference>
<dbReference type="InterPro" id="IPR051247">
    <property type="entry name" value="RLC_Component"/>
</dbReference>
<protein>
    <recommendedName>
        <fullName evidence="4">DRBM domain-containing protein</fullName>
    </recommendedName>
</protein>
<dbReference type="AlphaFoldDB" id="A0AAW1TVH3"/>
<dbReference type="SUPFAM" id="SSF54768">
    <property type="entry name" value="dsRNA-binding domain-like"/>
    <property type="match status" value="2"/>
</dbReference>
<reference evidence="5 6" key="1">
    <citation type="submission" date="2023-03" db="EMBL/GenBank/DDBJ databases">
        <title>Genome insight into feeding habits of ladybird beetles.</title>
        <authorList>
            <person name="Li H.-S."/>
            <person name="Huang Y.-H."/>
            <person name="Pang H."/>
        </authorList>
    </citation>
    <scope>NUCLEOTIDE SEQUENCE [LARGE SCALE GENOMIC DNA]</scope>
    <source>
        <strain evidence="5">SYSU_2023b</strain>
        <tissue evidence="5">Whole body</tissue>
    </source>
</reference>
<evidence type="ECO:0000313" key="5">
    <source>
        <dbReference type="EMBL" id="KAK9872610.1"/>
    </source>
</evidence>
<dbReference type="GO" id="GO:0005737">
    <property type="term" value="C:cytoplasm"/>
    <property type="evidence" value="ECO:0007669"/>
    <property type="project" value="TreeGrafter"/>
</dbReference>
<evidence type="ECO:0000259" key="4">
    <source>
        <dbReference type="PROSITE" id="PS50137"/>
    </source>
</evidence>
<dbReference type="GO" id="GO:0070578">
    <property type="term" value="C:RISC-loading complex"/>
    <property type="evidence" value="ECO:0007669"/>
    <property type="project" value="TreeGrafter"/>
</dbReference>
<feature type="domain" description="DRBM" evidence="4">
    <location>
        <begin position="323"/>
        <end position="358"/>
    </location>
</feature>
<dbReference type="PROSITE" id="PS50137">
    <property type="entry name" value="DS_RBD"/>
    <property type="match status" value="2"/>
</dbReference>
<name>A0AAW1TVH3_9CUCU</name>
<dbReference type="SMART" id="SM00358">
    <property type="entry name" value="DSRM"/>
    <property type="match status" value="2"/>
</dbReference>
<gene>
    <name evidence="5" type="ORF">WA026_018745</name>
</gene>
<feature type="region of interest" description="Disordered" evidence="3">
    <location>
        <begin position="204"/>
        <end position="233"/>
    </location>
</feature>
<evidence type="ECO:0000256" key="1">
    <source>
        <dbReference type="ARBA" id="ARBA00022884"/>
    </source>
</evidence>
<dbReference type="PANTHER" id="PTHR46205:SF3">
    <property type="entry name" value="LOQUACIOUS, ISOFORM B"/>
    <property type="match status" value="1"/>
</dbReference>
<comment type="caution">
    <text evidence="5">The sequence shown here is derived from an EMBL/GenBank/DDBJ whole genome shotgun (WGS) entry which is preliminary data.</text>
</comment>
<organism evidence="5 6">
    <name type="scientific">Henosepilachna vigintioctopunctata</name>
    <dbReference type="NCBI Taxonomy" id="420089"/>
    <lineage>
        <taxon>Eukaryota</taxon>
        <taxon>Metazoa</taxon>
        <taxon>Ecdysozoa</taxon>
        <taxon>Arthropoda</taxon>
        <taxon>Hexapoda</taxon>
        <taxon>Insecta</taxon>
        <taxon>Pterygota</taxon>
        <taxon>Neoptera</taxon>
        <taxon>Endopterygota</taxon>
        <taxon>Coleoptera</taxon>
        <taxon>Polyphaga</taxon>
        <taxon>Cucujiformia</taxon>
        <taxon>Coccinelloidea</taxon>
        <taxon>Coccinellidae</taxon>
        <taxon>Epilachninae</taxon>
        <taxon>Epilachnini</taxon>
        <taxon>Henosepilachna</taxon>
    </lineage>
</organism>
<keyword evidence="6" id="KW-1185">Reference proteome</keyword>
<dbReference type="EMBL" id="JARQZJ010000012">
    <property type="protein sequence ID" value="KAK9872610.1"/>
    <property type="molecule type" value="Genomic_DNA"/>
</dbReference>
<proteinExistence type="predicted"/>
<dbReference type="GO" id="GO:0003725">
    <property type="term" value="F:double-stranded RNA binding"/>
    <property type="evidence" value="ECO:0007669"/>
    <property type="project" value="TreeGrafter"/>
</dbReference>
<dbReference type="InterPro" id="IPR014720">
    <property type="entry name" value="dsRBD_dom"/>
</dbReference>
<dbReference type="Proteomes" id="UP001431783">
    <property type="component" value="Unassembled WGS sequence"/>
</dbReference>